<proteinExistence type="predicted"/>
<dbReference type="EMBL" id="OBML01000015">
    <property type="protein sequence ID" value="SOC25849.1"/>
    <property type="molecule type" value="Genomic_DNA"/>
</dbReference>
<accession>A0A285TQT3</accession>
<feature type="transmembrane region" description="Helical" evidence="1">
    <location>
        <begin position="20"/>
        <end position="42"/>
    </location>
</feature>
<name>A0A285TQT3_9HYPH</name>
<keyword evidence="1" id="KW-0472">Membrane</keyword>
<keyword evidence="1" id="KW-1133">Transmembrane helix</keyword>
<sequence>MMPLTLPGGTGIEARHFTSMVFALALAGTALVAHTVGSWLTYTRGPTGWSDSRERVPVTLGAMELKVPANMMRRVEERVAGGPVDRLSLAVLWPSMDGYSELNARAFADPSDTSAVILVALEPTLTADIMDTSERLTQVWLSLASGDPLPGPAGLALLPLPGDPASGTDFVAHRSEEGHLFAARCFTPRDKALAATCERSIRLGDGLFATYRFRQVQLEHWQKLDDSIASLVAGLSPKPAS</sequence>
<organism evidence="2 3">
    <name type="scientific">Stappia indica</name>
    <dbReference type="NCBI Taxonomy" id="538381"/>
    <lineage>
        <taxon>Bacteria</taxon>
        <taxon>Pseudomonadati</taxon>
        <taxon>Pseudomonadota</taxon>
        <taxon>Alphaproteobacteria</taxon>
        <taxon>Hyphomicrobiales</taxon>
        <taxon>Stappiaceae</taxon>
        <taxon>Stappia</taxon>
    </lineage>
</organism>
<evidence type="ECO:0000256" key="1">
    <source>
        <dbReference type="SAM" id="Phobius"/>
    </source>
</evidence>
<dbReference type="AlphaFoldDB" id="A0A285TQT3"/>
<evidence type="ECO:0000313" key="2">
    <source>
        <dbReference type="EMBL" id="SOC25849.1"/>
    </source>
</evidence>
<dbReference type="RefSeq" id="WP_097176519.1">
    <property type="nucleotide sequence ID" value="NZ_OBML01000015.1"/>
</dbReference>
<reference evidence="2 3" key="1">
    <citation type="submission" date="2017-08" db="EMBL/GenBank/DDBJ databases">
        <authorList>
            <person name="de Groot N.N."/>
        </authorList>
    </citation>
    <scope>NUCLEOTIDE SEQUENCE [LARGE SCALE GENOMIC DNA]</scope>
    <source>
        <strain evidence="2 3">USBA 352</strain>
    </source>
</reference>
<keyword evidence="3" id="KW-1185">Reference proteome</keyword>
<dbReference type="STRING" id="538381.GCA_001696535_01027"/>
<gene>
    <name evidence="2" type="ORF">SAMN05421512_11542</name>
</gene>
<dbReference type="Proteomes" id="UP000219331">
    <property type="component" value="Unassembled WGS sequence"/>
</dbReference>
<dbReference type="OrthoDB" id="7959514at2"/>
<evidence type="ECO:0000313" key="3">
    <source>
        <dbReference type="Proteomes" id="UP000219331"/>
    </source>
</evidence>
<protein>
    <submittedName>
        <fullName evidence="2">Uncharacterized protein</fullName>
    </submittedName>
</protein>
<keyword evidence="1" id="KW-0812">Transmembrane</keyword>